<evidence type="ECO:0000259" key="1">
    <source>
        <dbReference type="Pfam" id="PF26390"/>
    </source>
</evidence>
<dbReference type="AlphaFoldDB" id="I4B1X6"/>
<feature type="domain" description="Magnetosome protein MamS/MamX" evidence="1">
    <location>
        <begin position="23"/>
        <end position="82"/>
    </location>
</feature>
<dbReference type="Pfam" id="PF26390">
    <property type="entry name" value="MamS_MamX"/>
    <property type="match status" value="1"/>
</dbReference>
<dbReference type="KEGG" id="tpx:Turpa_0631"/>
<dbReference type="Proteomes" id="UP000006048">
    <property type="component" value="Chromosome"/>
</dbReference>
<dbReference type="EMBL" id="CP002959">
    <property type="protein sequence ID" value="AFM11283.1"/>
    <property type="molecule type" value="Genomic_DNA"/>
</dbReference>
<dbReference type="HOGENOM" id="CLU_1864286_0_0_12"/>
<proteinExistence type="predicted"/>
<dbReference type="STRING" id="869212.Turpa_0631"/>
<dbReference type="OrthoDB" id="5455132at2"/>
<protein>
    <recommendedName>
        <fullName evidence="1">Magnetosome protein MamS/MamX domain-containing protein</fullName>
    </recommendedName>
</protein>
<keyword evidence="3" id="KW-1185">Reference proteome</keyword>
<gene>
    <name evidence="2" type="ordered locus">Turpa_0631</name>
</gene>
<sequence>MKRISFLILLLTLPLLAVGKKLSVSGKVVSVEEDYCGKSMDYVLHAMLSTKDKGVINLHLAPKWYLLQRQIDIKIGSEIEAKLLVQSDATALVVQLKLSGKSYALRDPKGRPLWKAEPGSEDLFKTICSAPNKNSGG</sequence>
<organism evidence="2 3">
    <name type="scientific">Turneriella parva (strain ATCC BAA-1111 / DSM 21527 / NCTC 11395 / H)</name>
    <name type="common">Leptospira parva</name>
    <dbReference type="NCBI Taxonomy" id="869212"/>
    <lineage>
        <taxon>Bacteria</taxon>
        <taxon>Pseudomonadati</taxon>
        <taxon>Spirochaetota</taxon>
        <taxon>Spirochaetia</taxon>
        <taxon>Leptospirales</taxon>
        <taxon>Leptospiraceae</taxon>
        <taxon>Turneriella</taxon>
    </lineage>
</organism>
<dbReference type="InterPro" id="IPR058837">
    <property type="entry name" value="MamS_MamX_dom"/>
</dbReference>
<evidence type="ECO:0000313" key="3">
    <source>
        <dbReference type="Proteomes" id="UP000006048"/>
    </source>
</evidence>
<dbReference type="RefSeq" id="WP_014801801.1">
    <property type="nucleotide sequence ID" value="NC_018020.1"/>
</dbReference>
<evidence type="ECO:0000313" key="2">
    <source>
        <dbReference type="EMBL" id="AFM11283.1"/>
    </source>
</evidence>
<accession>I4B1X6</accession>
<reference evidence="2 3" key="1">
    <citation type="submission" date="2012-06" db="EMBL/GenBank/DDBJ databases">
        <title>The complete chromosome of genome of Turneriella parva DSM 21527.</title>
        <authorList>
            <consortium name="US DOE Joint Genome Institute (JGI-PGF)"/>
            <person name="Lucas S."/>
            <person name="Han J."/>
            <person name="Lapidus A."/>
            <person name="Bruce D."/>
            <person name="Goodwin L."/>
            <person name="Pitluck S."/>
            <person name="Peters L."/>
            <person name="Kyrpides N."/>
            <person name="Mavromatis K."/>
            <person name="Ivanova N."/>
            <person name="Mikhailova N."/>
            <person name="Chertkov O."/>
            <person name="Detter J.C."/>
            <person name="Tapia R."/>
            <person name="Han C."/>
            <person name="Land M."/>
            <person name="Hauser L."/>
            <person name="Markowitz V."/>
            <person name="Cheng J.-F."/>
            <person name="Hugenholtz P."/>
            <person name="Woyke T."/>
            <person name="Wu D."/>
            <person name="Gronow S."/>
            <person name="Wellnitz S."/>
            <person name="Brambilla E."/>
            <person name="Klenk H.-P."/>
            <person name="Eisen J.A."/>
        </authorList>
    </citation>
    <scope>NUCLEOTIDE SEQUENCE [LARGE SCALE GENOMIC DNA]</scope>
    <source>
        <strain evidence="3">ATCC BAA-1111 / DSM 21527 / NCTC 11395 / H</strain>
    </source>
</reference>
<name>I4B1X6_TURPD</name>